<evidence type="ECO:0000313" key="7">
    <source>
        <dbReference type="Proteomes" id="UP001386437"/>
    </source>
</evidence>
<evidence type="ECO:0000313" key="6">
    <source>
        <dbReference type="EMBL" id="MEI6000561.1"/>
    </source>
</evidence>
<keyword evidence="2" id="KW-0479">Metal-binding</keyword>
<dbReference type="CDD" id="cd10548">
    <property type="entry name" value="cupin_CDO"/>
    <property type="match status" value="1"/>
</dbReference>
<sequence>MHASFARGVRAALAEAAADPSLLTHDQREGAAACYRRHLLAADPHGRYAIAALVWMPGQASPVHAHHTWCGYAVIDGMLTETVYDWNADIDCAAPVREQAREPGAVSFVRAGRKGIHRLGNSSHAGAVSLHIYGVPGEQIATHVNDIVRVAGSAPALPA</sequence>
<dbReference type="Proteomes" id="UP001386437">
    <property type="component" value="Unassembled WGS sequence"/>
</dbReference>
<evidence type="ECO:0000256" key="1">
    <source>
        <dbReference type="ARBA" id="ARBA00006622"/>
    </source>
</evidence>
<protein>
    <submittedName>
        <fullName evidence="6">Cysteine dioxygenase family protein</fullName>
    </submittedName>
</protein>
<organism evidence="6 7">
    <name type="scientific">Paraburkholderia bengalensis</name>
    <dbReference type="NCBI Taxonomy" id="2747562"/>
    <lineage>
        <taxon>Bacteria</taxon>
        <taxon>Pseudomonadati</taxon>
        <taxon>Pseudomonadota</taxon>
        <taxon>Betaproteobacteria</taxon>
        <taxon>Burkholderiales</taxon>
        <taxon>Burkholderiaceae</taxon>
        <taxon>Paraburkholderia</taxon>
    </lineage>
</organism>
<name>A0ABU8IY98_9BURK</name>
<evidence type="ECO:0000256" key="5">
    <source>
        <dbReference type="ARBA" id="ARBA00023004"/>
    </source>
</evidence>
<keyword evidence="4" id="KW-0560">Oxidoreductase</keyword>
<dbReference type="SUPFAM" id="SSF51182">
    <property type="entry name" value="RmlC-like cupins"/>
    <property type="match status" value="1"/>
</dbReference>
<dbReference type="Pfam" id="PF05995">
    <property type="entry name" value="CDO_I"/>
    <property type="match status" value="1"/>
</dbReference>
<keyword evidence="7" id="KW-1185">Reference proteome</keyword>
<reference evidence="6 7" key="1">
    <citation type="journal article" date="2022" name="Arch. Microbiol.">
        <title>Paraburkholderia bengalensis sp. nov. isolated from roots of Oryza sativa, IR64.</title>
        <authorList>
            <person name="Nag P."/>
            <person name="Mondal N."/>
            <person name="Sarkar J."/>
            <person name="Das S."/>
        </authorList>
    </citation>
    <scope>NUCLEOTIDE SEQUENCE [LARGE SCALE GENOMIC DNA]</scope>
    <source>
        <strain evidence="6 7">IR64_4_BI</strain>
    </source>
</reference>
<dbReference type="PANTHER" id="PTHR12918">
    <property type="entry name" value="CYSTEINE DIOXYGENASE"/>
    <property type="match status" value="1"/>
</dbReference>
<dbReference type="Gene3D" id="2.60.120.10">
    <property type="entry name" value="Jelly Rolls"/>
    <property type="match status" value="1"/>
</dbReference>
<dbReference type="InterPro" id="IPR014710">
    <property type="entry name" value="RmlC-like_jellyroll"/>
</dbReference>
<dbReference type="PANTHER" id="PTHR12918:SF1">
    <property type="entry name" value="CYSTEINE DIOXYGENASE TYPE 1"/>
    <property type="match status" value="1"/>
</dbReference>
<dbReference type="InterPro" id="IPR011051">
    <property type="entry name" value="RmlC_Cupin_sf"/>
</dbReference>
<accession>A0ABU8IY98</accession>
<proteinExistence type="inferred from homology"/>
<evidence type="ECO:0000256" key="4">
    <source>
        <dbReference type="ARBA" id="ARBA00023002"/>
    </source>
</evidence>
<evidence type="ECO:0000256" key="3">
    <source>
        <dbReference type="ARBA" id="ARBA00022964"/>
    </source>
</evidence>
<keyword evidence="5" id="KW-0408">Iron</keyword>
<evidence type="ECO:0000256" key="2">
    <source>
        <dbReference type="ARBA" id="ARBA00022723"/>
    </source>
</evidence>
<gene>
    <name evidence="6" type="ORF">H3V53_26225</name>
</gene>
<keyword evidence="3 6" id="KW-0223">Dioxygenase</keyword>
<comment type="similarity">
    <text evidence="1">Belongs to the cysteine dioxygenase family.</text>
</comment>
<dbReference type="InterPro" id="IPR010300">
    <property type="entry name" value="CDO_1"/>
</dbReference>
<dbReference type="GO" id="GO:0051213">
    <property type="term" value="F:dioxygenase activity"/>
    <property type="evidence" value="ECO:0007669"/>
    <property type="project" value="UniProtKB-KW"/>
</dbReference>
<comment type="caution">
    <text evidence="6">The sequence shown here is derived from an EMBL/GenBank/DDBJ whole genome shotgun (WGS) entry which is preliminary data.</text>
</comment>
<dbReference type="EMBL" id="JACFYJ010000053">
    <property type="protein sequence ID" value="MEI6000561.1"/>
    <property type="molecule type" value="Genomic_DNA"/>
</dbReference>